<dbReference type="Proteomes" id="UP001081283">
    <property type="component" value="Unassembled WGS sequence"/>
</dbReference>
<evidence type="ECO:0000256" key="3">
    <source>
        <dbReference type="PIRNR" id="PIRNR029218"/>
    </source>
</evidence>
<reference evidence="4" key="1">
    <citation type="submission" date="2022-10" db="EMBL/GenBank/DDBJ databases">
        <title>Hoeflea sp. J2-29, isolated from marine algae.</title>
        <authorList>
            <person name="Kristyanto S."/>
            <person name="Kim J.M."/>
            <person name="Jeon C.O."/>
        </authorList>
    </citation>
    <scope>NUCLEOTIDE SEQUENCE</scope>
    <source>
        <strain evidence="4">J2-29</strain>
    </source>
</reference>
<dbReference type="PANTHER" id="PTHR33755">
    <property type="entry name" value="TOXIN PARE1-RELATED"/>
    <property type="match status" value="1"/>
</dbReference>
<evidence type="ECO:0000313" key="5">
    <source>
        <dbReference type="Proteomes" id="UP001081283"/>
    </source>
</evidence>
<dbReference type="InterPro" id="IPR051803">
    <property type="entry name" value="TA_system_RelE-like_toxin"/>
</dbReference>
<dbReference type="Pfam" id="PF05016">
    <property type="entry name" value="ParE_toxin"/>
    <property type="match status" value="1"/>
</dbReference>
<dbReference type="EMBL" id="JAOVZQ010000001">
    <property type="protein sequence ID" value="MCY0092692.1"/>
    <property type="molecule type" value="Genomic_DNA"/>
</dbReference>
<keyword evidence="5" id="KW-1185">Reference proteome</keyword>
<name>A0ABT3Y9Y3_9HYPH</name>
<evidence type="ECO:0000256" key="2">
    <source>
        <dbReference type="ARBA" id="ARBA00022649"/>
    </source>
</evidence>
<organism evidence="4 5">
    <name type="scientific">Hoeflea ulvae</name>
    <dbReference type="NCBI Taxonomy" id="2983764"/>
    <lineage>
        <taxon>Bacteria</taxon>
        <taxon>Pseudomonadati</taxon>
        <taxon>Pseudomonadota</taxon>
        <taxon>Alphaproteobacteria</taxon>
        <taxon>Hyphomicrobiales</taxon>
        <taxon>Rhizobiaceae</taxon>
        <taxon>Hoeflea</taxon>
    </lineage>
</organism>
<accession>A0ABT3Y9Y3</accession>
<dbReference type="InterPro" id="IPR007712">
    <property type="entry name" value="RelE/ParE_toxin"/>
</dbReference>
<proteinExistence type="inferred from homology"/>
<sequence length="101" mass="11908">MTRYRLTKAADQDFERIFEFGIDRFGLAQALEYQNGMKQRFEQLAAQPTLYQSVDHIRQGYRRSVYQAHSIYYRIDRDFVLIVRILGRENPSTSLPDQDGG</sequence>
<dbReference type="InterPro" id="IPR028344">
    <property type="entry name" value="ParE1/4"/>
</dbReference>
<comment type="similarity">
    <text evidence="1 3">Belongs to the RelE toxin family.</text>
</comment>
<dbReference type="PIRSF" id="PIRSF029218">
    <property type="entry name" value="ParE"/>
    <property type="match status" value="1"/>
</dbReference>
<evidence type="ECO:0000256" key="1">
    <source>
        <dbReference type="ARBA" id="ARBA00006226"/>
    </source>
</evidence>
<keyword evidence="2" id="KW-1277">Toxin-antitoxin system</keyword>
<comment type="caution">
    <text evidence="4">The sequence shown here is derived from an EMBL/GenBank/DDBJ whole genome shotgun (WGS) entry which is preliminary data.</text>
</comment>
<protein>
    <recommendedName>
        <fullName evidence="3">Toxin</fullName>
    </recommendedName>
</protein>
<dbReference type="Gene3D" id="3.30.2310.20">
    <property type="entry name" value="RelE-like"/>
    <property type="match status" value="1"/>
</dbReference>
<evidence type="ECO:0000313" key="4">
    <source>
        <dbReference type="EMBL" id="MCY0092692.1"/>
    </source>
</evidence>
<dbReference type="PANTHER" id="PTHR33755:SF9">
    <property type="entry name" value="TOXIN PARE1"/>
    <property type="match status" value="1"/>
</dbReference>
<gene>
    <name evidence="4" type="ORF">OEG82_01335</name>
</gene>
<dbReference type="InterPro" id="IPR035093">
    <property type="entry name" value="RelE/ParE_toxin_dom_sf"/>
</dbReference>
<dbReference type="RefSeq" id="WP_267610662.1">
    <property type="nucleotide sequence ID" value="NZ_JAOVZQ010000001.1"/>
</dbReference>